<reference evidence="1" key="1">
    <citation type="journal article" date="2005" name="Int. J. Syst. Evol. Microbiol.">
        <title>Methanofollis formosanus sp. nov., isolated from a fish pond.</title>
        <authorList>
            <person name="Wu S.Y."/>
            <person name="Chen S.C."/>
            <person name="Lai M.C."/>
        </authorList>
    </citation>
    <scope>NUCLEOTIDE SEQUENCE</scope>
    <source>
        <strain evidence="1">ML15</strain>
    </source>
</reference>
<dbReference type="AlphaFoldDB" id="A0A8G1A1F2"/>
<dbReference type="KEGG" id="mfk:E2N92_03970"/>
<dbReference type="InterPro" id="IPR023137">
    <property type="entry name" value="BrxA_sf"/>
</dbReference>
<reference evidence="1" key="2">
    <citation type="submission" date="2019-03" db="EMBL/GenBank/DDBJ databases">
        <authorList>
            <person name="Chen S.-C."/>
            <person name="Wu S.-Y."/>
            <person name="Lai M.-C."/>
        </authorList>
    </citation>
    <scope>NUCLEOTIDE SEQUENCE</scope>
    <source>
        <strain evidence="1">ML15</strain>
    </source>
</reference>
<proteinExistence type="predicted"/>
<gene>
    <name evidence="1" type="ORF">E2N92_03970</name>
</gene>
<protein>
    <submittedName>
        <fullName evidence="1">Uncharacterized protein</fullName>
    </submittedName>
</protein>
<name>A0A8G1A1F2_9EURY</name>
<dbReference type="Proteomes" id="UP000826709">
    <property type="component" value="Chromosome"/>
</dbReference>
<sequence>MFKEISILLNATDTETSFDELKHRVQEDNLLQKSSTYGRKKSFSLLKKTYGLDPRISLFRAFRWAWSLSEEDERPVLALLCALCRDASLRVSASYILELPPGAIAEKKTLSSLLEEAFQNGYSPVVIRVMTRELLSSWTQSGHLHGSVNKKRTKASPNAVSTVFALYIGHLSGLQGRTLFDSLWVHALDATERELKDSVHLASKKGWIKYRESGGMMEITFSPEIFAGVTTSE</sequence>
<dbReference type="Gene3D" id="1.10.3540.10">
    <property type="entry name" value="uncharacterized protein from magnetospirillum magneticum domain"/>
    <property type="match status" value="1"/>
</dbReference>
<evidence type="ECO:0000313" key="1">
    <source>
        <dbReference type="EMBL" id="QYZ78639.1"/>
    </source>
</evidence>
<accession>A0A8G1A1F2</accession>
<dbReference type="OrthoDB" id="112056at2157"/>
<organism evidence="1 2">
    <name type="scientific">Methanofollis formosanus</name>
    <dbReference type="NCBI Taxonomy" id="299308"/>
    <lineage>
        <taxon>Archaea</taxon>
        <taxon>Methanobacteriati</taxon>
        <taxon>Methanobacteriota</taxon>
        <taxon>Stenosarchaea group</taxon>
        <taxon>Methanomicrobia</taxon>
        <taxon>Methanomicrobiales</taxon>
        <taxon>Methanomicrobiaceae</taxon>
        <taxon>Methanofollis</taxon>
    </lineage>
</organism>
<dbReference type="EMBL" id="CP037968">
    <property type="protein sequence ID" value="QYZ78639.1"/>
    <property type="molecule type" value="Genomic_DNA"/>
</dbReference>
<keyword evidence="2" id="KW-1185">Reference proteome</keyword>
<evidence type="ECO:0000313" key="2">
    <source>
        <dbReference type="Proteomes" id="UP000826709"/>
    </source>
</evidence>
<dbReference type="RefSeq" id="WP_220682402.1">
    <property type="nucleotide sequence ID" value="NZ_CP037968.1"/>
</dbReference>